<evidence type="ECO:0000313" key="6">
    <source>
        <dbReference type="EMBL" id="KAF3031279.1"/>
    </source>
</evidence>
<feature type="transmembrane region" description="Helical" evidence="5">
    <location>
        <begin position="186"/>
        <end position="208"/>
    </location>
</feature>
<dbReference type="PANTHER" id="PTHR23501:SF94">
    <property type="entry name" value="MAJOR FACILITATOR SUPERFAMILY (MFS) PROFILE DOMAIN-CONTAINING PROTEIN"/>
    <property type="match status" value="1"/>
</dbReference>
<dbReference type="AlphaFoldDB" id="A0A9P4WFX0"/>
<protein>
    <submittedName>
        <fullName evidence="6">Uncharacterized protein</fullName>
    </submittedName>
</protein>
<dbReference type="InterPro" id="IPR036259">
    <property type="entry name" value="MFS_trans_sf"/>
</dbReference>
<sequence length="234" mass="24439">MAAALYCALANGLILFTALYYLPLYQMAVLGATSIQAGIGLFPAVCLLVPTAAITAFSITRCGQYKWAIWLGWIVTTFACGLFVLFDNKTSGVAFAFILALFGIGNGMVLTGVNTGVQAMAVHNDPAMAASMYGSMRSLGMPLGVALSATIYQNTLLTKTNAGLTFHGLDTTGSSTDDILAFRVSAVRMVFVMMTSVSASALVASFAVKRGSIAETVSDDDAGSENYGSSSARR</sequence>
<gene>
    <name evidence="6" type="ORF">E8E12_000311</name>
</gene>
<dbReference type="PANTHER" id="PTHR23501">
    <property type="entry name" value="MAJOR FACILITATOR SUPERFAMILY"/>
    <property type="match status" value="1"/>
</dbReference>
<dbReference type="Gene3D" id="1.20.1250.20">
    <property type="entry name" value="MFS general substrate transporter like domains"/>
    <property type="match status" value="1"/>
</dbReference>
<evidence type="ECO:0000256" key="2">
    <source>
        <dbReference type="ARBA" id="ARBA00022692"/>
    </source>
</evidence>
<evidence type="ECO:0000256" key="5">
    <source>
        <dbReference type="SAM" id="Phobius"/>
    </source>
</evidence>
<dbReference type="EMBL" id="SWKV01000169">
    <property type="protein sequence ID" value="KAF3031279.1"/>
    <property type="molecule type" value="Genomic_DNA"/>
</dbReference>
<keyword evidence="4 5" id="KW-0472">Membrane</keyword>
<evidence type="ECO:0000256" key="1">
    <source>
        <dbReference type="ARBA" id="ARBA00004141"/>
    </source>
</evidence>
<evidence type="ECO:0000256" key="3">
    <source>
        <dbReference type="ARBA" id="ARBA00022989"/>
    </source>
</evidence>
<feature type="transmembrane region" description="Helical" evidence="5">
    <location>
        <begin position="92"/>
        <end position="113"/>
    </location>
</feature>
<name>A0A9P4WFX0_9PLEO</name>
<proteinExistence type="predicted"/>
<evidence type="ECO:0000256" key="4">
    <source>
        <dbReference type="ARBA" id="ARBA00023136"/>
    </source>
</evidence>
<comment type="caution">
    <text evidence="6">The sequence shown here is derived from an EMBL/GenBank/DDBJ whole genome shotgun (WGS) entry which is preliminary data.</text>
</comment>
<reference evidence="6" key="1">
    <citation type="submission" date="2019-04" db="EMBL/GenBank/DDBJ databases">
        <title>Sequencing of skin fungus with MAO and IRED activity.</title>
        <authorList>
            <person name="Marsaioli A.J."/>
            <person name="Bonatto J.M.C."/>
            <person name="Reis Junior O."/>
        </authorList>
    </citation>
    <scope>NUCLEOTIDE SEQUENCE</scope>
    <source>
        <strain evidence="6">28M1</strain>
    </source>
</reference>
<accession>A0A9P4WFX0</accession>
<evidence type="ECO:0000313" key="7">
    <source>
        <dbReference type="Proteomes" id="UP000758155"/>
    </source>
</evidence>
<feature type="transmembrane region" description="Helical" evidence="5">
    <location>
        <begin position="5"/>
        <end position="23"/>
    </location>
</feature>
<feature type="transmembrane region" description="Helical" evidence="5">
    <location>
        <begin position="35"/>
        <end position="60"/>
    </location>
</feature>
<dbReference type="GO" id="GO:0022857">
    <property type="term" value="F:transmembrane transporter activity"/>
    <property type="evidence" value="ECO:0007669"/>
    <property type="project" value="TreeGrafter"/>
</dbReference>
<feature type="transmembrane region" description="Helical" evidence="5">
    <location>
        <begin position="134"/>
        <end position="152"/>
    </location>
</feature>
<feature type="transmembrane region" description="Helical" evidence="5">
    <location>
        <begin position="67"/>
        <end position="86"/>
    </location>
</feature>
<feature type="non-terminal residue" evidence="6">
    <location>
        <position position="1"/>
    </location>
</feature>
<keyword evidence="3 5" id="KW-1133">Transmembrane helix</keyword>
<organism evidence="6 7">
    <name type="scientific">Didymella heteroderae</name>
    <dbReference type="NCBI Taxonomy" id="1769908"/>
    <lineage>
        <taxon>Eukaryota</taxon>
        <taxon>Fungi</taxon>
        <taxon>Dikarya</taxon>
        <taxon>Ascomycota</taxon>
        <taxon>Pezizomycotina</taxon>
        <taxon>Dothideomycetes</taxon>
        <taxon>Pleosporomycetidae</taxon>
        <taxon>Pleosporales</taxon>
        <taxon>Pleosporineae</taxon>
        <taxon>Didymellaceae</taxon>
        <taxon>Didymella</taxon>
    </lineage>
</organism>
<dbReference type="SUPFAM" id="SSF103473">
    <property type="entry name" value="MFS general substrate transporter"/>
    <property type="match status" value="1"/>
</dbReference>
<dbReference type="OrthoDB" id="2351791at2759"/>
<keyword evidence="7" id="KW-1185">Reference proteome</keyword>
<dbReference type="Proteomes" id="UP000758155">
    <property type="component" value="Unassembled WGS sequence"/>
</dbReference>
<keyword evidence="2 5" id="KW-0812">Transmembrane</keyword>
<dbReference type="GO" id="GO:0005886">
    <property type="term" value="C:plasma membrane"/>
    <property type="evidence" value="ECO:0007669"/>
    <property type="project" value="TreeGrafter"/>
</dbReference>
<comment type="subcellular location">
    <subcellularLocation>
        <location evidence="1">Membrane</location>
        <topology evidence="1">Multi-pass membrane protein</topology>
    </subcellularLocation>
</comment>